<dbReference type="EMBL" id="MSYM01000001">
    <property type="protein sequence ID" value="OLP08681.1"/>
    <property type="molecule type" value="Genomic_DNA"/>
</dbReference>
<protein>
    <submittedName>
        <fullName evidence="1">Uncharacterized protein</fullName>
    </submittedName>
</protein>
<evidence type="ECO:0000313" key="1">
    <source>
        <dbReference type="EMBL" id="OLP08681.1"/>
    </source>
</evidence>
<reference evidence="1 2" key="1">
    <citation type="submission" date="2017-01" db="EMBL/GenBank/DDBJ databases">
        <title>Genome sequence of Rhodoferax antarcticus ANT.BR, a psychrophilic purple nonsulfur bacterium from an Antarctic microbial mat.</title>
        <authorList>
            <person name="Baker J."/>
            <person name="Riester C."/>
            <person name="Skinner B."/>
            <person name="Newell A."/>
            <person name="Swingley W."/>
            <person name="Madigan M."/>
            <person name="Jung D."/>
            <person name="Asao M."/>
            <person name="Chen M."/>
            <person name="Loughlin P."/>
            <person name="Pan H."/>
            <person name="Lin S."/>
            <person name="Li N."/>
            <person name="Shaw J."/>
            <person name="Prado M."/>
            <person name="Sherman C."/>
            <person name="Li X."/>
            <person name="Tang J."/>
            <person name="Blankenship R."/>
            <person name="Zhao T."/>
            <person name="Touchman J."/>
            <person name="Sattley M."/>
        </authorList>
    </citation>
    <scope>NUCLEOTIDE SEQUENCE [LARGE SCALE GENOMIC DNA]</scope>
    <source>
        <strain evidence="1 2">ANT.BR</strain>
    </source>
</reference>
<sequence>MTAAPTCRLDPDHSALKYGSITCFVAEGSLLRTFWQTKRAKYIPQRFTM</sequence>
<keyword evidence="2" id="KW-1185">Reference proteome</keyword>
<dbReference type="Proteomes" id="UP000185911">
    <property type="component" value="Unassembled WGS sequence"/>
</dbReference>
<organism evidence="1 2">
    <name type="scientific">Rhodoferax antarcticus ANT.BR</name>
    <dbReference type="NCBI Taxonomy" id="1111071"/>
    <lineage>
        <taxon>Bacteria</taxon>
        <taxon>Pseudomonadati</taxon>
        <taxon>Pseudomonadota</taxon>
        <taxon>Betaproteobacteria</taxon>
        <taxon>Burkholderiales</taxon>
        <taxon>Comamonadaceae</taxon>
        <taxon>Rhodoferax</taxon>
    </lineage>
</organism>
<dbReference type="AlphaFoldDB" id="A0A1Q8YKU9"/>
<evidence type="ECO:0000313" key="2">
    <source>
        <dbReference type="Proteomes" id="UP000185911"/>
    </source>
</evidence>
<name>A0A1Q8YKU9_9BURK</name>
<accession>A0A1Q8YKU9</accession>
<proteinExistence type="predicted"/>
<gene>
    <name evidence="1" type="ORF">BLL52_0289</name>
</gene>
<comment type="caution">
    <text evidence="1">The sequence shown here is derived from an EMBL/GenBank/DDBJ whole genome shotgun (WGS) entry which is preliminary data.</text>
</comment>